<evidence type="ECO:0000256" key="2">
    <source>
        <dbReference type="ARBA" id="ARBA00022898"/>
    </source>
</evidence>
<dbReference type="PRINTS" id="PR00992">
    <property type="entry name" value="ALARACEMASE"/>
</dbReference>
<sequence length="366" mass="38737">MKNRAEVRIDLEALAHNITHAKSGGTAEVLAVVKANAYGHGLIPVAQAALASGATWLGTALLEEAFELRNAGINAPIIAWLTPPGAAFEKAIELNIDLSVPSVAILNQISEASQKLGKRARVHIEVDTGMTRGGLLEEWEEFLKLLPSAHVEVVGFWTHFARADEPLSDYTQIQINVFEAKLLELQHAGCSPQIIHYANSAATLLSIGIDQKMVRLGIAMYGLSPDIGFMGHSAALGLRPVMSIAAQLHLVKKVPAGSPVGYGGTAVTERETVLGVVAMGYSDGIPRNASSATGVTHNGKRAPIIGRVSMDQFVVDLGPDSTAQAGDEVLVISQTGYTADDWASASGTINYEIVTRIAARVPRISV</sequence>
<dbReference type="Gene3D" id="3.20.20.10">
    <property type="entry name" value="Alanine racemase"/>
    <property type="match status" value="1"/>
</dbReference>
<dbReference type="NCBIfam" id="TIGR00492">
    <property type="entry name" value="alr"/>
    <property type="match status" value="1"/>
</dbReference>
<dbReference type="GO" id="GO:0005829">
    <property type="term" value="C:cytosol"/>
    <property type="evidence" value="ECO:0007669"/>
    <property type="project" value="TreeGrafter"/>
</dbReference>
<protein>
    <submittedName>
        <fullName evidence="6">Unannotated protein</fullName>
    </submittedName>
</protein>
<dbReference type="InterPro" id="IPR011079">
    <property type="entry name" value="Ala_racemase_C"/>
</dbReference>
<dbReference type="InterPro" id="IPR029066">
    <property type="entry name" value="PLP-binding_barrel"/>
</dbReference>
<dbReference type="InterPro" id="IPR009006">
    <property type="entry name" value="Ala_racemase/Decarboxylase_C"/>
</dbReference>
<dbReference type="GO" id="GO:0030170">
    <property type="term" value="F:pyridoxal phosphate binding"/>
    <property type="evidence" value="ECO:0007669"/>
    <property type="project" value="TreeGrafter"/>
</dbReference>
<dbReference type="GO" id="GO:0030632">
    <property type="term" value="P:D-alanine biosynthetic process"/>
    <property type="evidence" value="ECO:0007669"/>
    <property type="project" value="TreeGrafter"/>
</dbReference>
<dbReference type="EMBL" id="CAFBPI010000030">
    <property type="protein sequence ID" value="CAB5014025.1"/>
    <property type="molecule type" value="Genomic_DNA"/>
</dbReference>
<reference evidence="6" key="1">
    <citation type="submission" date="2020-05" db="EMBL/GenBank/DDBJ databases">
        <authorList>
            <person name="Chiriac C."/>
            <person name="Salcher M."/>
            <person name="Ghai R."/>
            <person name="Kavagutti S V."/>
        </authorList>
    </citation>
    <scope>NUCLEOTIDE SEQUENCE</scope>
</reference>
<organism evidence="6">
    <name type="scientific">freshwater metagenome</name>
    <dbReference type="NCBI Taxonomy" id="449393"/>
    <lineage>
        <taxon>unclassified sequences</taxon>
        <taxon>metagenomes</taxon>
        <taxon>ecological metagenomes</taxon>
    </lineage>
</organism>
<dbReference type="PANTHER" id="PTHR30511">
    <property type="entry name" value="ALANINE RACEMASE"/>
    <property type="match status" value="1"/>
</dbReference>
<dbReference type="GO" id="GO:0009252">
    <property type="term" value="P:peptidoglycan biosynthetic process"/>
    <property type="evidence" value="ECO:0007669"/>
    <property type="project" value="TreeGrafter"/>
</dbReference>
<dbReference type="PROSITE" id="PS00395">
    <property type="entry name" value="ALANINE_RACEMASE"/>
    <property type="match status" value="1"/>
</dbReference>
<dbReference type="Pfam" id="PF00842">
    <property type="entry name" value="Ala_racemase_C"/>
    <property type="match status" value="1"/>
</dbReference>
<dbReference type="PANTHER" id="PTHR30511:SF0">
    <property type="entry name" value="ALANINE RACEMASE, CATABOLIC-RELATED"/>
    <property type="match status" value="1"/>
</dbReference>
<dbReference type="InterPro" id="IPR000821">
    <property type="entry name" value="Ala_racemase"/>
</dbReference>
<dbReference type="SMART" id="SM01005">
    <property type="entry name" value="Ala_racemase_C"/>
    <property type="match status" value="1"/>
</dbReference>
<feature type="domain" description="Alanine racemase C-terminal" evidence="4">
    <location>
        <begin position="241"/>
        <end position="366"/>
    </location>
</feature>
<dbReference type="Gene3D" id="2.40.37.10">
    <property type="entry name" value="Lyase, Ornithine Decarboxylase, Chain A, domain 1"/>
    <property type="match status" value="1"/>
</dbReference>
<dbReference type="AlphaFoldDB" id="A0A6J7QAT0"/>
<dbReference type="EMBL" id="CAEZUD010000060">
    <property type="protein sequence ID" value="CAB4596393.1"/>
    <property type="molecule type" value="Genomic_DNA"/>
</dbReference>
<accession>A0A6J7QAT0</accession>
<evidence type="ECO:0000256" key="3">
    <source>
        <dbReference type="ARBA" id="ARBA00023235"/>
    </source>
</evidence>
<gene>
    <name evidence="5" type="ORF">UFOPK1778_00991</name>
    <name evidence="6" type="ORF">UFOPK4095_00627</name>
</gene>
<evidence type="ECO:0000313" key="5">
    <source>
        <dbReference type="EMBL" id="CAB4596393.1"/>
    </source>
</evidence>
<dbReference type="GO" id="GO:0008784">
    <property type="term" value="F:alanine racemase activity"/>
    <property type="evidence" value="ECO:0007669"/>
    <property type="project" value="InterPro"/>
</dbReference>
<dbReference type="HAMAP" id="MF_01201">
    <property type="entry name" value="Ala_racemase"/>
    <property type="match status" value="1"/>
</dbReference>
<dbReference type="InterPro" id="IPR001608">
    <property type="entry name" value="Ala_racemase_N"/>
</dbReference>
<keyword evidence="2" id="KW-0663">Pyridoxal phosphate</keyword>
<dbReference type="Pfam" id="PF01168">
    <property type="entry name" value="Ala_racemase_N"/>
    <property type="match status" value="1"/>
</dbReference>
<dbReference type="InterPro" id="IPR020622">
    <property type="entry name" value="Ala_racemase_pyridoxalP-BS"/>
</dbReference>
<proteinExistence type="inferred from homology"/>
<dbReference type="SUPFAM" id="SSF50621">
    <property type="entry name" value="Alanine racemase C-terminal domain-like"/>
    <property type="match status" value="1"/>
</dbReference>
<dbReference type="CDD" id="cd00430">
    <property type="entry name" value="PLPDE_III_AR"/>
    <property type="match status" value="1"/>
</dbReference>
<evidence type="ECO:0000313" key="6">
    <source>
        <dbReference type="EMBL" id="CAB5014025.1"/>
    </source>
</evidence>
<dbReference type="SUPFAM" id="SSF51419">
    <property type="entry name" value="PLP-binding barrel"/>
    <property type="match status" value="1"/>
</dbReference>
<dbReference type="FunFam" id="3.20.20.10:FF:000002">
    <property type="entry name" value="Alanine racemase"/>
    <property type="match status" value="1"/>
</dbReference>
<keyword evidence="3" id="KW-0413">Isomerase</keyword>
<evidence type="ECO:0000259" key="4">
    <source>
        <dbReference type="SMART" id="SM01005"/>
    </source>
</evidence>
<name>A0A6J7QAT0_9ZZZZ</name>
<comment type="cofactor">
    <cofactor evidence="1">
        <name>pyridoxal 5'-phosphate</name>
        <dbReference type="ChEBI" id="CHEBI:597326"/>
    </cofactor>
</comment>
<evidence type="ECO:0000256" key="1">
    <source>
        <dbReference type="ARBA" id="ARBA00001933"/>
    </source>
</evidence>